<evidence type="ECO:0000256" key="10">
    <source>
        <dbReference type="ARBA" id="ARBA00023012"/>
    </source>
</evidence>
<keyword evidence="12" id="KW-1133">Transmembrane helix</keyword>
<name>A0A7X0RUL1_9BACL</name>
<keyword evidence="16" id="KW-1185">Reference proteome</keyword>
<gene>
    <name evidence="15" type="ORF">H7C19_24365</name>
</gene>
<dbReference type="PROSITE" id="PS50109">
    <property type="entry name" value="HIS_KIN"/>
    <property type="match status" value="1"/>
</dbReference>
<evidence type="ECO:0000256" key="7">
    <source>
        <dbReference type="ARBA" id="ARBA00022741"/>
    </source>
</evidence>
<proteinExistence type="predicted"/>
<evidence type="ECO:0000256" key="2">
    <source>
        <dbReference type="ARBA" id="ARBA00004651"/>
    </source>
</evidence>
<dbReference type="GO" id="GO:0005524">
    <property type="term" value="F:ATP binding"/>
    <property type="evidence" value="ECO:0007669"/>
    <property type="project" value="UniProtKB-KW"/>
</dbReference>
<evidence type="ECO:0000256" key="3">
    <source>
        <dbReference type="ARBA" id="ARBA00012438"/>
    </source>
</evidence>
<evidence type="ECO:0000256" key="8">
    <source>
        <dbReference type="ARBA" id="ARBA00022777"/>
    </source>
</evidence>
<sequence length="574" mass="65461">MNRWLNAFKNLPFRQKLILSYLIVILVPLLTLGLYSFNQSKLFLRKQAEQGLRETVGTMAERLNAKLEWYDGIVQSVVSNTGFHKIFSNQYTDLTVMSEDVRNVLEPNFNTVLYLNKEIEQMTVYSQGMPEFGNYMRNMEQVRSEGWFGDATASNHTAWSFTPQAILAARAFPAMYVNKNTAVLYIKLDKRQVLDEIGKSNLDQYGIVISDDRKSVLYANRNAADEEGPLRPEEAVKLTDGIVKVHDVSYIVVRKPIPFPGWTLYCYVPIDRLAADPGSIVRATFVVILICLAIVLALVWIFSHTMIKPIRHLNRKMTQAGEGDLTVVVHSSAKDEIGQLTNLFGQMLNRINELIREMYQNKIIQKEAELKALQSQINPHFLYNTLSIIYWKAVQLGADDIGRIATSLSRFYRTALNKGSNVIPIRNEIDNIRSYLNIQLIMHDHNFDVVYSIDERLYEYDMLNLMLQPIVENAIDHGIDLKTDGRGILTISGTLDGDQVVIVIEDNGPGIEPELKERLLSNHSTGYGLKNVHERIRLFFGERYGITIQSEPGIGTRMSILFPPYNRQRTTDAM</sequence>
<dbReference type="InterPro" id="IPR010559">
    <property type="entry name" value="Sig_transdc_His_kin_internal"/>
</dbReference>
<keyword evidence="9" id="KW-0067">ATP-binding</keyword>
<dbReference type="Proteomes" id="UP000547209">
    <property type="component" value="Unassembled WGS sequence"/>
</dbReference>
<evidence type="ECO:0000259" key="14">
    <source>
        <dbReference type="PROSITE" id="PS50885"/>
    </source>
</evidence>
<dbReference type="CDD" id="cd06225">
    <property type="entry name" value="HAMP"/>
    <property type="match status" value="1"/>
</dbReference>
<evidence type="ECO:0000256" key="1">
    <source>
        <dbReference type="ARBA" id="ARBA00000085"/>
    </source>
</evidence>
<evidence type="ECO:0000256" key="12">
    <source>
        <dbReference type="SAM" id="Phobius"/>
    </source>
</evidence>
<feature type="domain" description="HAMP" evidence="14">
    <location>
        <begin position="304"/>
        <end position="356"/>
    </location>
</feature>
<feature type="transmembrane region" description="Helical" evidence="12">
    <location>
        <begin position="18"/>
        <end position="37"/>
    </location>
</feature>
<evidence type="ECO:0000313" key="16">
    <source>
        <dbReference type="Proteomes" id="UP000547209"/>
    </source>
</evidence>
<accession>A0A7X0RUL1</accession>
<comment type="caution">
    <text evidence="15">The sequence shown here is derived from an EMBL/GenBank/DDBJ whole genome shotgun (WGS) entry which is preliminary data.</text>
</comment>
<evidence type="ECO:0000256" key="11">
    <source>
        <dbReference type="ARBA" id="ARBA00023136"/>
    </source>
</evidence>
<dbReference type="InterPro" id="IPR005467">
    <property type="entry name" value="His_kinase_dom"/>
</dbReference>
<dbReference type="Gene3D" id="3.30.565.10">
    <property type="entry name" value="Histidine kinase-like ATPase, C-terminal domain"/>
    <property type="match status" value="1"/>
</dbReference>
<keyword evidence="12" id="KW-0812">Transmembrane</keyword>
<keyword evidence="11 12" id="KW-0472">Membrane</keyword>
<dbReference type="SMART" id="SM00387">
    <property type="entry name" value="HATPase_c"/>
    <property type="match status" value="1"/>
</dbReference>
<keyword evidence="7" id="KW-0547">Nucleotide-binding</keyword>
<dbReference type="Pfam" id="PF00672">
    <property type="entry name" value="HAMP"/>
    <property type="match status" value="1"/>
</dbReference>
<dbReference type="PROSITE" id="PS50885">
    <property type="entry name" value="HAMP"/>
    <property type="match status" value="1"/>
</dbReference>
<reference evidence="15 16" key="1">
    <citation type="submission" date="2020-08" db="EMBL/GenBank/DDBJ databases">
        <title>Cohnella phylogeny.</title>
        <authorList>
            <person name="Dunlap C."/>
        </authorList>
    </citation>
    <scope>NUCLEOTIDE SEQUENCE [LARGE SCALE GENOMIC DNA]</scope>
    <source>
        <strain evidence="15 16">DSM 28246</strain>
    </source>
</reference>
<dbReference type="InterPro" id="IPR004358">
    <property type="entry name" value="Sig_transdc_His_kin-like_C"/>
</dbReference>
<dbReference type="InterPro" id="IPR003594">
    <property type="entry name" value="HATPase_dom"/>
</dbReference>
<feature type="domain" description="Histidine kinase" evidence="13">
    <location>
        <begin position="467"/>
        <end position="566"/>
    </location>
</feature>
<evidence type="ECO:0000256" key="5">
    <source>
        <dbReference type="ARBA" id="ARBA00022553"/>
    </source>
</evidence>
<feature type="transmembrane region" description="Helical" evidence="12">
    <location>
        <begin position="280"/>
        <end position="302"/>
    </location>
</feature>
<evidence type="ECO:0000256" key="9">
    <source>
        <dbReference type="ARBA" id="ARBA00022840"/>
    </source>
</evidence>
<dbReference type="PANTHER" id="PTHR34220">
    <property type="entry name" value="SENSOR HISTIDINE KINASE YPDA"/>
    <property type="match status" value="1"/>
</dbReference>
<evidence type="ECO:0000256" key="6">
    <source>
        <dbReference type="ARBA" id="ARBA00022679"/>
    </source>
</evidence>
<evidence type="ECO:0000313" key="15">
    <source>
        <dbReference type="EMBL" id="MBB6673821.1"/>
    </source>
</evidence>
<dbReference type="EMBL" id="JACJVP010000041">
    <property type="protein sequence ID" value="MBB6673821.1"/>
    <property type="molecule type" value="Genomic_DNA"/>
</dbReference>
<dbReference type="RefSeq" id="WP_185671669.1">
    <property type="nucleotide sequence ID" value="NZ_JACJVP010000041.1"/>
</dbReference>
<keyword evidence="6" id="KW-0808">Transferase</keyword>
<dbReference type="Pfam" id="PF02518">
    <property type="entry name" value="HATPase_c"/>
    <property type="match status" value="1"/>
</dbReference>
<dbReference type="Pfam" id="PF06580">
    <property type="entry name" value="His_kinase"/>
    <property type="match status" value="1"/>
</dbReference>
<dbReference type="SMART" id="SM00304">
    <property type="entry name" value="HAMP"/>
    <property type="match status" value="1"/>
</dbReference>
<dbReference type="PANTHER" id="PTHR34220:SF7">
    <property type="entry name" value="SENSOR HISTIDINE KINASE YPDA"/>
    <property type="match status" value="1"/>
</dbReference>
<evidence type="ECO:0000259" key="13">
    <source>
        <dbReference type="PROSITE" id="PS50109"/>
    </source>
</evidence>
<dbReference type="EC" id="2.7.13.3" evidence="3"/>
<dbReference type="GO" id="GO:0005886">
    <property type="term" value="C:plasma membrane"/>
    <property type="evidence" value="ECO:0007669"/>
    <property type="project" value="UniProtKB-SubCell"/>
</dbReference>
<dbReference type="InterPro" id="IPR050640">
    <property type="entry name" value="Bact_2-comp_sensor_kinase"/>
</dbReference>
<keyword evidence="10" id="KW-0902">Two-component regulatory system</keyword>
<dbReference type="GO" id="GO:0000155">
    <property type="term" value="F:phosphorelay sensor kinase activity"/>
    <property type="evidence" value="ECO:0007669"/>
    <property type="project" value="InterPro"/>
</dbReference>
<evidence type="ECO:0000256" key="4">
    <source>
        <dbReference type="ARBA" id="ARBA00022475"/>
    </source>
</evidence>
<dbReference type="SUPFAM" id="SSF55874">
    <property type="entry name" value="ATPase domain of HSP90 chaperone/DNA topoisomerase II/histidine kinase"/>
    <property type="match status" value="1"/>
</dbReference>
<organism evidence="15 16">
    <name type="scientific">Cohnella nanjingensis</name>
    <dbReference type="NCBI Taxonomy" id="1387779"/>
    <lineage>
        <taxon>Bacteria</taxon>
        <taxon>Bacillati</taxon>
        <taxon>Bacillota</taxon>
        <taxon>Bacilli</taxon>
        <taxon>Bacillales</taxon>
        <taxon>Paenibacillaceae</taxon>
        <taxon>Cohnella</taxon>
    </lineage>
</organism>
<dbReference type="Gene3D" id="6.10.340.10">
    <property type="match status" value="1"/>
</dbReference>
<dbReference type="AlphaFoldDB" id="A0A7X0RUL1"/>
<dbReference type="SUPFAM" id="SSF158472">
    <property type="entry name" value="HAMP domain-like"/>
    <property type="match status" value="1"/>
</dbReference>
<comment type="subcellular location">
    <subcellularLocation>
        <location evidence="2">Cell membrane</location>
        <topology evidence="2">Multi-pass membrane protein</topology>
    </subcellularLocation>
</comment>
<dbReference type="InterPro" id="IPR036890">
    <property type="entry name" value="HATPase_C_sf"/>
</dbReference>
<dbReference type="InterPro" id="IPR003660">
    <property type="entry name" value="HAMP_dom"/>
</dbReference>
<dbReference type="PRINTS" id="PR00344">
    <property type="entry name" value="BCTRLSENSOR"/>
</dbReference>
<protein>
    <recommendedName>
        <fullName evidence="3">histidine kinase</fullName>
        <ecNumber evidence="3">2.7.13.3</ecNumber>
    </recommendedName>
</protein>
<keyword evidence="5" id="KW-0597">Phosphoprotein</keyword>
<keyword evidence="8 15" id="KW-0418">Kinase</keyword>
<keyword evidence="4" id="KW-1003">Cell membrane</keyword>
<comment type="catalytic activity">
    <reaction evidence="1">
        <text>ATP + protein L-histidine = ADP + protein N-phospho-L-histidine.</text>
        <dbReference type="EC" id="2.7.13.3"/>
    </reaction>
</comment>